<sequence length="271" mass="30930">MIYHCSYFSFGNIDLKKMKSFHERLVPQNSIFVLIGDIEISKANELINQTFEAWKAVDSNQNRVNISFADINGIRFRLIDNPELEQATIGVGFKGIPSNHEERHALNLVNYIFGGHFSSRLNKTIRAEGGKTYGISSQWKSYRDFGVLGIMTSTRVEEVRNTYDLIINEMQKLIDSGITEDELVRAKSYITGSFPLRFESPTSYADRVASNNYYGFTMEDRKNVIINRNAVTLNQANEIARKYYSPENILLVIVGNQKIIKDKVLDIGSFD</sequence>
<name>A0A382XC13_9ZZZZ</name>
<reference evidence="2" key="1">
    <citation type="submission" date="2018-05" db="EMBL/GenBank/DDBJ databases">
        <authorList>
            <person name="Lanie J.A."/>
            <person name="Ng W.-L."/>
            <person name="Kazmierczak K.M."/>
            <person name="Andrzejewski T.M."/>
            <person name="Davidsen T.M."/>
            <person name="Wayne K.J."/>
            <person name="Tettelin H."/>
            <person name="Glass J.I."/>
            <person name="Rusch D."/>
            <person name="Podicherti R."/>
            <person name="Tsui H.-C.T."/>
            <person name="Winkler M.E."/>
        </authorList>
    </citation>
    <scope>NUCLEOTIDE SEQUENCE</scope>
</reference>
<organism evidence="2">
    <name type="scientific">marine metagenome</name>
    <dbReference type="NCBI Taxonomy" id="408172"/>
    <lineage>
        <taxon>unclassified sequences</taxon>
        <taxon>metagenomes</taxon>
        <taxon>ecological metagenomes</taxon>
    </lineage>
</organism>
<dbReference type="PANTHER" id="PTHR11851:SF224">
    <property type="entry name" value="PROCESSING PROTEASE"/>
    <property type="match status" value="1"/>
</dbReference>
<dbReference type="AlphaFoldDB" id="A0A382XC13"/>
<evidence type="ECO:0000259" key="1">
    <source>
        <dbReference type="Pfam" id="PF05193"/>
    </source>
</evidence>
<feature type="domain" description="Peptidase M16 C-terminal" evidence="1">
    <location>
        <begin position="12"/>
        <end position="188"/>
    </location>
</feature>
<gene>
    <name evidence="2" type="ORF">METZ01_LOCUS421377</name>
</gene>
<evidence type="ECO:0000313" key="2">
    <source>
        <dbReference type="EMBL" id="SVD68523.1"/>
    </source>
</evidence>
<dbReference type="InterPro" id="IPR007863">
    <property type="entry name" value="Peptidase_M16_C"/>
</dbReference>
<dbReference type="InterPro" id="IPR011249">
    <property type="entry name" value="Metalloenz_LuxS/M16"/>
</dbReference>
<dbReference type="GO" id="GO:0046872">
    <property type="term" value="F:metal ion binding"/>
    <property type="evidence" value="ECO:0007669"/>
    <property type="project" value="InterPro"/>
</dbReference>
<dbReference type="SUPFAM" id="SSF63411">
    <property type="entry name" value="LuxS/MPP-like metallohydrolase"/>
    <property type="match status" value="2"/>
</dbReference>
<feature type="non-terminal residue" evidence="2">
    <location>
        <position position="271"/>
    </location>
</feature>
<dbReference type="InterPro" id="IPR050361">
    <property type="entry name" value="MPP/UQCRC_Complex"/>
</dbReference>
<dbReference type="EMBL" id="UINC01166520">
    <property type="protein sequence ID" value="SVD68523.1"/>
    <property type="molecule type" value="Genomic_DNA"/>
</dbReference>
<dbReference type="Pfam" id="PF05193">
    <property type="entry name" value="Peptidase_M16_C"/>
    <property type="match status" value="1"/>
</dbReference>
<protein>
    <recommendedName>
        <fullName evidence="1">Peptidase M16 C-terminal domain-containing protein</fullName>
    </recommendedName>
</protein>
<proteinExistence type="predicted"/>
<dbReference type="PANTHER" id="PTHR11851">
    <property type="entry name" value="METALLOPROTEASE"/>
    <property type="match status" value="1"/>
</dbReference>
<accession>A0A382XC13</accession>
<dbReference type="Gene3D" id="3.30.830.10">
    <property type="entry name" value="Metalloenzyme, LuxS/M16 peptidase-like"/>
    <property type="match status" value="1"/>
</dbReference>